<dbReference type="SUPFAM" id="SSF56112">
    <property type="entry name" value="Protein kinase-like (PK-like)"/>
    <property type="match status" value="1"/>
</dbReference>
<keyword evidence="4" id="KW-1185">Reference proteome</keyword>
<dbReference type="PANTHER" id="PTHR43384">
    <property type="entry name" value="SEPTUM SITE-DETERMINING PROTEIN MIND HOMOLOG, CHLOROPLASTIC-RELATED"/>
    <property type="match status" value="1"/>
</dbReference>
<evidence type="ECO:0000256" key="1">
    <source>
        <dbReference type="SAM" id="MobiDB-lite"/>
    </source>
</evidence>
<feature type="compositionally biased region" description="Basic and acidic residues" evidence="1">
    <location>
        <begin position="83"/>
        <end position="94"/>
    </location>
</feature>
<organism evidence="3 4">
    <name type="scientific">Streptomyces luomodiensis</name>
    <dbReference type="NCBI Taxonomy" id="3026192"/>
    <lineage>
        <taxon>Bacteria</taxon>
        <taxon>Bacillati</taxon>
        <taxon>Actinomycetota</taxon>
        <taxon>Actinomycetes</taxon>
        <taxon>Kitasatosporales</taxon>
        <taxon>Streptomycetaceae</taxon>
        <taxon>Streptomyces</taxon>
    </lineage>
</organism>
<dbReference type="InterPro" id="IPR027417">
    <property type="entry name" value="P-loop_NTPase"/>
</dbReference>
<dbReference type="NCBIfam" id="NF041121">
    <property type="entry name" value="SAV_2336_NTERM"/>
    <property type="match status" value="1"/>
</dbReference>
<dbReference type="InterPro" id="IPR047738">
    <property type="entry name" value="SAV_2336-like_N"/>
</dbReference>
<feature type="region of interest" description="Disordered" evidence="1">
    <location>
        <begin position="76"/>
        <end position="181"/>
    </location>
</feature>
<feature type="domain" description="DZANK-type" evidence="2">
    <location>
        <begin position="707"/>
        <end position="761"/>
    </location>
</feature>
<dbReference type="InterPro" id="IPR050625">
    <property type="entry name" value="ParA/MinD_ATPase"/>
</dbReference>
<accession>A0ABY9V6M2</accession>
<name>A0ABY9V6M2_9ACTN</name>
<dbReference type="SUPFAM" id="SSF52540">
    <property type="entry name" value="P-loop containing nucleoside triphosphate hydrolases"/>
    <property type="match status" value="1"/>
</dbReference>
<dbReference type="Proteomes" id="UP001305606">
    <property type="component" value="Chromosome"/>
</dbReference>
<dbReference type="RefSeq" id="WP_311038061.1">
    <property type="nucleotide sequence ID" value="NZ_CP117522.1"/>
</dbReference>
<dbReference type="EMBL" id="CP117522">
    <property type="protein sequence ID" value="WNE99554.1"/>
    <property type="molecule type" value="Genomic_DNA"/>
</dbReference>
<feature type="compositionally biased region" description="Low complexity" evidence="1">
    <location>
        <begin position="653"/>
        <end position="666"/>
    </location>
</feature>
<protein>
    <submittedName>
        <fullName evidence="3">SAV_2336 N-terminal domain-related protein</fullName>
    </submittedName>
</protein>
<reference evidence="3 4" key="1">
    <citation type="submission" date="2023-02" db="EMBL/GenBank/DDBJ databases">
        <title>Streptomyces sp. SCA4-21 with antifungal activity against Fusarium oxysporum f. sp. cubense, Streptomyces sp. SCA2-17 with antifungal activity against Fusarium oxysporum f. sp. cubense.</title>
        <authorList>
            <person name="Qi D."/>
        </authorList>
    </citation>
    <scope>NUCLEOTIDE SEQUENCE [LARGE SCALE GENOMIC DNA]</scope>
    <source>
        <strain evidence="3 4">SCA4-21</strain>
    </source>
</reference>
<feature type="compositionally biased region" description="Low complexity" evidence="1">
    <location>
        <begin position="1079"/>
        <end position="1089"/>
    </location>
</feature>
<evidence type="ECO:0000313" key="4">
    <source>
        <dbReference type="Proteomes" id="UP001305606"/>
    </source>
</evidence>
<dbReference type="InterPro" id="IPR011009">
    <property type="entry name" value="Kinase-like_dom_sf"/>
</dbReference>
<feature type="compositionally biased region" description="Basic and acidic residues" evidence="1">
    <location>
        <begin position="159"/>
        <end position="174"/>
    </location>
</feature>
<proteinExistence type="predicted"/>
<feature type="compositionally biased region" description="Pro residues" evidence="1">
    <location>
        <begin position="599"/>
        <end position="611"/>
    </location>
</feature>
<feature type="compositionally biased region" description="Low complexity" evidence="1">
    <location>
        <begin position="1097"/>
        <end position="1112"/>
    </location>
</feature>
<feature type="region of interest" description="Disordered" evidence="1">
    <location>
        <begin position="598"/>
        <end position="684"/>
    </location>
</feature>
<dbReference type="Pfam" id="PF12773">
    <property type="entry name" value="DZR"/>
    <property type="match status" value="1"/>
</dbReference>
<gene>
    <name evidence="3" type="ORF">PS467_31595</name>
</gene>
<feature type="compositionally biased region" description="Pro residues" evidence="1">
    <location>
        <begin position="133"/>
        <end position="148"/>
    </location>
</feature>
<evidence type="ECO:0000259" key="2">
    <source>
        <dbReference type="Pfam" id="PF12773"/>
    </source>
</evidence>
<feature type="region of interest" description="Disordered" evidence="1">
    <location>
        <begin position="1058"/>
        <end position="1230"/>
    </location>
</feature>
<feature type="compositionally biased region" description="Pro residues" evidence="1">
    <location>
        <begin position="1147"/>
        <end position="1179"/>
    </location>
</feature>
<dbReference type="PANTHER" id="PTHR43384:SF14">
    <property type="entry name" value="ESX-1 SECRETION-ASSOCIATED PROTEIN ESPI"/>
    <property type="match status" value="1"/>
</dbReference>
<feature type="compositionally biased region" description="Basic and acidic residues" evidence="1">
    <location>
        <begin position="1206"/>
        <end position="1219"/>
    </location>
</feature>
<dbReference type="Gene3D" id="3.40.50.300">
    <property type="entry name" value="P-loop containing nucleotide triphosphate hydrolases"/>
    <property type="match status" value="1"/>
</dbReference>
<dbReference type="InterPro" id="IPR025874">
    <property type="entry name" value="DZR"/>
</dbReference>
<evidence type="ECO:0000313" key="3">
    <source>
        <dbReference type="EMBL" id="WNE99554.1"/>
    </source>
</evidence>
<feature type="region of interest" description="Disordered" evidence="1">
    <location>
        <begin position="769"/>
        <end position="797"/>
    </location>
</feature>
<sequence length="1492" mass="155991">MTGDADRLGADLSALLAVLADSGVPLAQEELLDALWLARRLPTGAGDAPLPRFLARPPVPAVPEAPADEDLAEGDVAFADGGGADRLHPDRVSVADDPDRENPAGGAPAGRDPLDSGPAGEGPTDADGDYLLSPPPSRALPGPPPPPAEGRVAGLHAAPARDHPTDRSADHRAPDPPGALALRVPEGKALRAELRIGRALRPLKQHRPSVSKRELDVEATVTALAETGLPDVALRPARERWLDLALVIDDGMSMLLWQRLATEIRAMMERLGAFRLVRTYGLHSQGPAARPRLSVRPFDPSSATMPSRVLADPSGQTLVLVLSDGMGPAWRDGRKHAAVRRWARYGPTAVLHALPRRMWDGSGIRAQRWQVTTRRSGGPNTEWAVSDPVLPADLAPFDGVPVPVLEPEPGSMTAWARLVASPGGSALMPLLSRPEPAREGGAPPADGLGAVQRFRDAASPEAYRLAAHLAAVAPVSVPVMRLVQAAVPWQADTAHLAEVFLGGLLRPVTAGPWAEEPLPRHRVFDFAETARDALLDAVPTAELMVTGRRVGQKLGQLAGRSPDFPAWLAHPSGPDSLPAGVRAFAEVGPRLAARFGAPALPPARPGPPSAPSAPVGFPVRPTAPGSPGHMRAAGLPDPLAPSELPDAPAPSDLPEYLAAAEPAEYPTSAEPQEYPAPSEAPEAFTAPPQTAAAPLWQQGPQGRRLVCPHCETPLLQGDPYCESCGMNVASLTRITERGRARYCPNCGAAAEFHDRYCGRCGRLLPEPETAVPLPTAPPAPESGAATPTERGNPPEEGVVIGDLPYGITIRHDNPRTFGPYKVVGSLAEDADSAAYLAVDQGSDRDRIAVVRAVRGDLPSARAARRLRTVAEALRRMGGLYAPRLYLDRSEDDRPWLAEQFVRVSERSPALRLTTVLSQMRGGADHDHEAHRAVVLGWHLAEAVASCTAEGITHGRLTADRVLVVGDTVKLVGWGDAAIADWPGAPPVSERPPLGDDILALGRILMALGGGEETAADPWAGSRWEGRGRAPLRAVVMACLSRELTGPAAARQVADAFASTADGPMSPPAWSAPRPPAPRAEPQAPTYGPSAPSPSYGPQPSAAGPPAFPSATPDATPPGRPGADPEVITPAEPGGDPPAGPGVDRPAEPPADPGTDPPADPGATPPAEPPTGPDAIPPAGPDAGGSTTPAAPVTGAPLEDTVTIELSSDRLPRNTPESRRSPTSTTRRRESAMVRAQALPGHRIAVISRPVAAGRSTTTLALGALLAGERLGKVIAVDAIPGGDALSRRVPGRTAATIHDLANSAGALDDYPSIRRFTTRTPSGLEVLVGNSGPVDPATSAIPIDDAGYRRVIAGLSRHYSIILADSDTGALPDIMPGVLGLADQLIVVTAPSVERMRSAHTTLDRLVQDGHAELVRRAIVVINMPYPANEAEVPTDLPAGYRNRCRGVVVVPHDEYLATGGEVDPAMMRTRTREAFVTLASLVAEDFPSAGG</sequence>